<reference evidence="3 4" key="1">
    <citation type="submission" date="2016-06" db="EMBL/GenBank/DDBJ databases">
        <title>Genome sequence of Porphyrobacter dokdonensis DSW-74.</title>
        <authorList>
            <person name="Kim J.F."/>
            <person name="Song J.Y."/>
        </authorList>
    </citation>
    <scope>NUCLEOTIDE SEQUENCE [LARGE SCALE GENOMIC DNA]</scope>
    <source>
        <strain evidence="3 4">DSW-74</strain>
    </source>
</reference>
<gene>
    <name evidence="3" type="ORF">I603_2171</name>
</gene>
<feature type="signal peptide" evidence="2">
    <location>
        <begin position="1"/>
        <end position="16"/>
    </location>
</feature>
<feature type="chain" id="PRO_5008354870" description="Secreted protein" evidence="2">
    <location>
        <begin position="17"/>
        <end position="254"/>
    </location>
</feature>
<dbReference type="Proteomes" id="UP000092484">
    <property type="component" value="Unassembled WGS sequence"/>
</dbReference>
<dbReference type="STRING" id="1300349.I603_2171"/>
<protein>
    <recommendedName>
        <fullName evidence="5">Secreted protein</fullName>
    </recommendedName>
</protein>
<evidence type="ECO:0000313" key="3">
    <source>
        <dbReference type="EMBL" id="OBV10209.1"/>
    </source>
</evidence>
<name>A0A1A7BCI2_9SPHN</name>
<evidence type="ECO:0008006" key="5">
    <source>
        <dbReference type="Google" id="ProtNLM"/>
    </source>
</evidence>
<feature type="region of interest" description="Disordered" evidence="1">
    <location>
        <begin position="209"/>
        <end position="236"/>
    </location>
</feature>
<dbReference type="RefSeq" id="WP_143736711.1">
    <property type="nucleotide sequence ID" value="NZ_LZYB01000006.1"/>
</dbReference>
<dbReference type="EMBL" id="LZYB01000006">
    <property type="protein sequence ID" value="OBV10209.1"/>
    <property type="molecule type" value="Genomic_DNA"/>
</dbReference>
<proteinExistence type="predicted"/>
<organism evidence="3 4">
    <name type="scientific">Erythrobacter dokdonensis DSW-74</name>
    <dbReference type="NCBI Taxonomy" id="1300349"/>
    <lineage>
        <taxon>Bacteria</taxon>
        <taxon>Pseudomonadati</taxon>
        <taxon>Pseudomonadota</taxon>
        <taxon>Alphaproteobacteria</taxon>
        <taxon>Sphingomonadales</taxon>
        <taxon>Erythrobacteraceae</taxon>
        <taxon>Erythrobacter/Porphyrobacter group</taxon>
        <taxon>Erythrobacter</taxon>
    </lineage>
</organism>
<accession>A0A1A7BCI2</accession>
<keyword evidence="2" id="KW-0732">Signal</keyword>
<dbReference type="AlphaFoldDB" id="A0A1A7BCI2"/>
<evidence type="ECO:0000256" key="2">
    <source>
        <dbReference type="SAM" id="SignalP"/>
    </source>
</evidence>
<comment type="caution">
    <text evidence="3">The sequence shown here is derived from an EMBL/GenBank/DDBJ whole genome shotgun (WGS) entry which is preliminary data.</text>
</comment>
<sequence length="254" mass="26671">MSGRSAVLLWTVLASAAVFGTLPAVNAQEAQGSRVETVQIGDEIKRRAEDEATGKAYLGPAPAAPTARERRLDIAGEQVTDTGAERETMQISTGGRNSSSMSQLSRAELEARLAQLTPSERRVLFQAIEGTDICDNPPDIDAIRALCRNRIETRSGEFAERSSQPVSAEERLLRGGVDENGVPNVERVIERLARTKAAPDDFDNQAIASVALAPPPPASGPEEEAEPLSGLPPGTEGVINAIINQLGGGGAGGP</sequence>
<evidence type="ECO:0000256" key="1">
    <source>
        <dbReference type="SAM" id="MobiDB-lite"/>
    </source>
</evidence>
<keyword evidence="4" id="KW-1185">Reference proteome</keyword>
<evidence type="ECO:0000313" key="4">
    <source>
        <dbReference type="Proteomes" id="UP000092484"/>
    </source>
</evidence>